<dbReference type="Proteomes" id="UP000050509">
    <property type="component" value="Unassembled WGS sequence"/>
</dbReference>
<dbReference type="PATRIC" id="fig|186479.3.peg.4730"/>
<protein>
    <recommendedName>
        <fullName evidence="3">Methyltransferase type 11</fullName>
    </recommendedName>
</protein>
<dbReference type="InterPro" id="IPR029063">
    <property type="entry name" value="SAM-dependent_MTases_sf"/>
</dbReference>
<proteinExistence type="predicted"/>
<organism evidence="1 2">
    <name type="scientific">Kouleothrix aurantiaca</name>
    <dbReference type="NCBI Taxonomy" id="186479"/>
    <lineage>
        <taxon>Bacteria</taxon>
        <taxon>Bacillati</taxon>
        <taxon>Chloroflexota</taxon>
        <taxon>Chloroflexia</taxon>
        <taxon>Chloroflexales</taxon>
        <taxon>Roseiflexineae</taxon>
        <taxon>Roseiflexaceae</taxon>
        <taxon>Kouleothrix</taxon>
    </lineage>
</organism>
<dbReference type="CDD" id="cd02440">
    <property type="entry name" value="AdoMet_MTases"/>
    <property type="match status" value="1"/>
</dbReference>
<dbReference type="AlphaFoldDB" id="A0A0P9DTP7"/>
<gene>
    <name evidence="1" type="ORF">SE17_09165</name>
</gene>
<evidence type="ECO:0008006" key="3">
    <source>
        <dbReference type="Google" id="ProtNLM"/>
    </source>
</evidence>
<reference evidence="1 2" key="1">
    <citation type="submission" date="2015-09" db="EMBL/GenBank/DDBJ databases">
        <title>Draft genome sequence of Kouleothrix aurantiaca JCM 19913.</title>
        <authorList>
            <person name="Hemp J."/>
        </authorList>
    </citation>
    <scope>NUCLEOTIDE SEQUENCE [LARGE SCALE GENOMIC DNA]</scope>
    <source>
        <strain evidence="1 2">COM-B</strain>
    </source>
</reference>
<evidence type="ECO:0000313" key="2">
    <source>
        <dbReference type="Proteomes" id="UP000050509"/>
    </source>
</evidence>
<dbReference type="Pfam" id="PF13489">
    <property type="entry name" value="Methyltransf_23"/>
    <property type="match status" value="1"/>
</dbReference>
<dbReference type="Gene3D" id="3.40.50.150">
    <property type="entry name" value="Vaccinia Virus protein VP39"/>
    <property type="match status" value="1"/>
</dbReference>
<name>A0A0P9DTP7_9CHLR</name>
<dbReference type="EMBL" id="LJCR01000239">
    <property type="protein sequence ID" value="KPV53524.1"/>
    <property type="molecule type" value="Genomic_DNA"/>
</dbReference>
<dbReference type="PANTHER" id="PTHR43861:SF6">
    <property type="entry name" value="METHYLTRANSFERASE TYPE 11"/>
    <property type="match status" value="1"/>
</dbReference>
<sequence>MYVNPRHDAEHIFQHYNSGQSSRIQYYKDVEIADRRTFNAILDLAGQLSPQYGELLDIGPNIGTCLALARERGWNTFGVEINADAARYCREQLDLNVVAGALDENTYTANSFDIVLMGDVIEHLRDPLALMRVVRNILKPGGAVIISTPDIAGWAGRLLQIKPEEHLYYFSPATITTLLEKAGLDVVGVKCLDRYHNLTAMTHSTTLGGLFQKLSPVFALTHRIFGDMVVKLPLRENLLAVARKPQ</sequence>
<accession>A0A0P9DTP7</accession>
<evidence type="ECO:0000313" key="1">
    <source>
        <dbReference type="EMBL" id="KPV53524.1"/>
    </source>
</evidence>
<keyword evidence="2" id="KW-1185">Reference proteome</keyword>
<dbReference type="SUPFAM" id="SSF53335">
    <property type="entry name" value="S-adenosyl-L-methionine-dependent methyltransferases"/>
    <property type="match status" value="1"/>
</dbReference>
<dbReference type="PANTHER" id="PTHR43861">
    <property type="entry name" value="TRANS-ACONITATE 2-METHYLTRANSFERASE-RELATED"/>
    <property type="match status" value="1"/>
</dbReference>
<comment type="caution">
    <text evidence="1">The sequence shown here is derived from an EMBL/GenBank/DDBJ whole genome shotgun (WGS) entry which is preliminary data.</text>
</comment>